<comment type="caution">
    <text evidence="1">The sequence shown here is derived from an EMBL/GenBank/DDBJ whole genome shotgun (WGS) entry which is preliminary data.</text>
</comment>
<proteinExistence type="predicted"/>
<name>A0A2P4P0S3_RHIID</name>
<accession>A0A2P4P0S3</accession>
<dbReference type="Proteomes" id="UP000018888">
    <property type="component" value="Unassembled WGS sequence"/>
</dbReference>
<dbReference type="EMBL" id="AUPC02000483">
    <property type="protein sequence ID" value="POG58987.1"/>
    <property type="molecule type" value="Genomic_DNA"/>
</dbReference>
<keyword evidence="2" id="KW-1185">Reference proteome</keyword>
<sequence>MYTFVNFFSQSFYQSNQTNPIPTPPPSPTTSPTLHECTVCKASYRSKSGLTRHKTIVQKYNTRREGLYTLPLEAINEFKAQLVHVIQDHSKESWGTRNCNSVWSNGQNGGFTSHSPDINHNSLGCNLPIMVALCDKSTSKFQEIKLPSPENISSQKTGFPIQQDDFDGIGYRGYSNHNKYNNFNKKITKEETSQTENEDDKMYVQSVSLYWEDRQDTYMARTERNGEDYIPKQQIGSGIENENSQSIKRVPFGCCPNTERVRIMQASLGKLCRDYGLDSTPWTQIPKKSCKLVLPDDIDGDSDDQTSMSQMQMNSKDDEMLEVLTDPKNSLILVEMIACESDICRVSSSIGFEIKIKVPLENLIVYIKRVKEYGFNHIIIIGELYCGMLFLDCYGRLFEWDHMQYLLFPLGDYLKKDFQINPAIAWKAAGEFVFEIKTREELRTKDPITDITSDRFLLSLSNKCFQTGGVKFLIMEVLYSYL</sequence>
<organism evidence="1 2">
    <name type="scientific">Rhizophagus irregularis (strain DAOM 181602 / DAOM 197198 / MUCL 43194)</name>
    <name type="common">Arbuscular mycorrhizal fungus</name>
    <name type="synonym">Glomus intraradices</name>
    <dbReference type="NCBI Taxonomy" id="747089"/>
    <lineage>
        <taxon>Eukaryota</taxon>
        <taxon>Fungi</taxon>
        <taxon>Fungi incertae sedis</taxon>
        <taxon>Mucoromycota</taxon>
        <taxon>Glomeromycotina</taxon>
        <taxon>Glomeromycetes</taxon>
        <taxon>Glomerales</taxon>
        <taxon>Glomeraceae</taxon>
        <taxon>Rhizophagus</taxon>
    </lineage>
</organism>
<dbReference type="AlphaFoldDB" id="A0A2P4P0S3"/>
<dbReference type="VEuPathDB" id="FungiDB:RhiirFUN_014237"/>
<reference evidence="1 2" key="1">
    <citation type="journal article" date="2013" name="Proc. Natl. Acad. Sci. U.S.A.">
        <title>Genome of an arbuscular mycorrhizal fungus provides insight into the oldest plant symbiosis.</title>
        <authorList>
            <person name="Tisserant E."/>
            <person name="Malbreil M."/>
            <person name="Kuo A."/>
            <person name="Kohler A."/>
            <person name="Symeonidi A."/>
            <person name="Balestrini R."/>
            <person name="Charron P."/>
            <person name="Duensing N."/>
            <person name="Frei Dit Frey N."/>
            <person name="Gianinazzi-Pearson V."/>
            <person name="Gilbert L.B."/>
            <person name="Handa Y."/>
            <person name="Herr J.R."/>
            <person name="Hijri M."/>
            <person name="Koul R."/>
            <person name="Kawaguchi M."/>
            <person name="Krajinski F."/>
            <person name="Lammers P.J."/>
            <person name="Masclaux F.G."/>
            <person name="Murat C."/>
            <person name="Morin E."/>
            <person name="Ndikumana S."/>
            <person name="Pagni M."/>
            <person name="Petitpierre D."/>
            <person name="Requena N."/>
            <person name="Rosikiewicz P."/>
            <person name="Riley R."/>
            <person name="Saito K."/>
            <person name="San Clemente H."/>
            <person name="Shapiro H."/>
            <person name="van Tuinen D."/>
            <person name="Becard G."/>
            <person name="Bonfante P."/>
            <person name="Paszkowski U."/>
            <person name="Shachar-Hill Y.Y."/>
            <person name="Tuskan G.A."/>
            <person name="Young P.W."/>
            <person name="Sanders I.R."/>
            <person name="Henrissat B."/>
            <person name="Rensing S.A."/>
            <person name="Grigoriev I.V."/>
            <person name="Corradi N."/>
            <person name="Roux C."/>
            <person name="Martin F."/>
        </authorList>
    </citation>
    <scope>NUCLEOTIDE SEQUENCE [LARGE SCALE GENOMIC DNA]</scope>
    <source>
        <strain evidence="1 2">DAOM 197198</strain>
    </source>
</reference>
<evidence type="ECO:0000313" key="1">
    <source>
        <dbReference type="EMBL" id="POG58987.1"/>
    </source>
</evidence>
<evidence type="ECO:0000313" key="2">
    <source>
        <dbReference type="Proteomes" id="UP000018888"/>
    </source>
</evidence>
<reference evidence="1 2" key="2">
    <citation type="journal article" date="2018" name="New Phytol.">
        <title>High intraspecific genome diversity in the model arbuscular mycorrhizal symbiont Rhizophagus irregularis.</title>
        <authorList>
            <person name="Chen E.C.H."/>
            <person name="Morin E."/>
            <person name="Beaudet D."/>
            <person name="Noel J."/>
            <person name="Yildirir G."/>
            <person name="Ndikumana S."/>
            <person name="Charron P."/>
            <person name="St-Onge C."/>
            <person name="Giorgi J."/>
            <person name="Kruger M."/>
            <person name="Marton T."/>
            <person name="Ropars J."/>
            <person name="Grigoriev I.V."/>
            <person name="Hainaut M."/>
            <person name="Henrissat B."/>
            <person name="Roux C."/>
            <person name="Martin F."/>
            <person name="Corradi N."/>
        </authorList>
    </citation>
    <scope>NUCLEOTIDE SEQUENCE [LARGE SCALE GENOMIC DNA]</scope>
    <source>
        <strain evidence="1 2">DAOM 197198</strain>
    </source>
</reference>
<gene>
    <name evidence="1" type="ORF">GLOIN_2v1488187</name>
</gene>
<protein>
    <recommendedName>
        <fullName evidence="3">C2H2-type domain-containing protein</fullName>
    </recommendedName>
</protein>
<evidence type="ECO:0008006" key="3">
    <source>
        <dbReference type="Google" id="ProtNLM"/>
    </source>
</evidence>